<feature type="compositionally biased region" description="Basic and acidic residues" evidence="1">
    <location>
        <begin position="424"/>
        <end position="433"/>
    </location>
</feature>
<feature type="compositionally biased region" description="Basic and acidic residues" evidence="1">
    <location>
        <begin position="377"/>
        <end position="403"/>
    </location>
</feature>
<feature type="compositionally biased region" description="Basic and acidic residues" evidence="1">
    <location>
        <begin position="409"/>
        <end position="418"/>
    </location>
</feature>
<dbReference type="SUPFAM" id="SSF48726">
    <property type="entry name" value="Immunoglobulin"/>
    <property type="match status" value="1"/>
</dbReference>
<evidence type="ECO:0000256" key="2">
    <source>
        <dbReference type="SAM" id="Phobius"/>
    </source>
</evidence>
<protein>
    <recommendedName>
        <fullName evidence="5">Ig-like domain-containing protein</fullName>
    </recommendedName>
</protein>
<dbReference type="Proteomes" id="UP000465112">
    <property type="component" value="Chromosome 2"/>
</dbReference>
<keyword evidence="2" id="KW-1133">Transmembrane helix</keyword>
<feature type="compositionally biased region" description="Gly residues" evidence="1">
    <location>
        <begin position="318"/>
        <end position="327"/>
    </location>
</feature>
<feature type="non-terminal residue" evidence="3">
    <location>
        <position position="517"/>
    </location>
</feature>
<dbReference type="EMBL" id="VHII01000002">
    <property type="protein sequence ID" value="KAF1393516.1"/>
    <property type="molecule type" value="Genomic_DNA"/>
</dbReference>
<evidence type="ECO:0008006" key="5">
    <source>
        <dbReference type="Google" id="ProtNLM"/>
    </source>
</evidence>
<keyword evidence="2" id="KW-0812">Transmembrane</keyword>
<reference evidence="3 4" key="1">
    <citation type="submission" date="2019-06" db="EMBL/GenBank/DDBJ databases">
        <title>A chromosome-scale genome assembly of the European perch, Perca fluviatilis.</title>
        <authorList>
            <person name="Roques C."/>
            <person name="Zahm M."/>
            <person name="Cabau C."/>
            <person name="Klopp C."/>
            <person name="Bouchez O."/>
            <person name="Donnadieu C."/>
            <person name="Kuhl H."/>
            <person name="Gislard M."/>
            <person name="Guendouz S."/>
            <person name="Journot L."/>
            <person name="Haffray P."/>
            <person name="Bestin A."/>
            <person name="Morvezen R."/>
            <person name="Feron R."/>
            <person name="Wen M."/>
            <person name="Jouanno E."/>
            <person name="Herpin A."/>
            <person name="Schartl M."/>
            <person name="Postlethwait J."/>
            <person name="Schaerlinger B."/>
            <person name="Chardard D."/>
            <person name="Lecocq T."/>
            <person name="Poncet C."/>
            <person name="Jaffrelo L."/>
            <person name="Lampietro C."/>
            <person name="Guiguen Y."/>
        </authorList>
    </citation>
    <scope>NUCLEOTIDE SEQUENCE [LARGE SCALE GENOMIC DNA]</scope>
    <source>
        <tissue evidence="3">Blood</tissue>
    </source>
</reference>
<gene>
    <name evidence="3" type="ORF">PFLUV_G00016810</name>
</gene>
<name>A0A6A5FDW3_PERFL</name>
<feature type="compositionally biased region" description="Polar residues" evidence="1">
    <location>
        <begin position="226"/>
        <end position="235"/>
    </location>
</feature>
<feature type="compositionally biased region" description="Acidic residues" evidence="1">
    <location>
        <begin position="363"/>
        <end position="376"/>
    </location>
</feature>
<feature type="compositionally biased region" description="Basic and acidic residues" evidence="1">
    <location>
        <begin position="439"/>
        <end position="517"/>
    </location>
</feature>
<feature type="compositionally biased region" description="Basic and acidic residues" evidence="1">
    <location>
        <begin position="328"/>
        <end position="362"/>
    </location>
</feature>
<proteinExistence type="predicted"/>
<feature type="compositionally biased region" description="Basic and acidic residues" evidence="1">
    <location>
        <begin position="274"/>
        <end position="290"/>
    </location>
</feature>
<sequence length="517" mass="57218">MCVLNIQRTPYTGSKMLTRWLTFTAFLAASANPERAGIGRAAAAVAPTRGVKGRPGEELTLNCGDGTDAGEVQYWHTPFGDVQPSGFHSELDPVFMHPDGSLALPNSSVLHSGLYYCLLQHAEGATLWPYQLHVGPEDLERPEYRQGDAFRFGRDVGSVEERQAADVSEGQFAAAVAASVLLTFVLGFSAGALARTHVLRCLGAVATRLRSPRKRCQTDKRDHGSTGVTVTTLSATHGADQAFEMATTTTPPPNKPQRSFRQKRQEETTADLEGCDHGKDGEKEKTEEGGRGLTEMNKGCEVEEEEGREFRGFDLSGVDGGSQTGRGNGKERSEKDGRESTEEKKEWRQAEVEEVDENRSKEDGEESKSEEEEEGGNTEKGRDERREEEGNTEKGRDERREEEGGNTEKVGDERREEEGGNTEKVGDERREEEGGNTEKVGDERREEEGGNTEKGRDERREEGGNREKVGDERREEEGGNTEKGRDERREEEGGNTEKGRDERREEGGNTEKVGDER</sequence>
<dbReference type="AlphaFoldDB" id="A0A6A5FDW3"/>
<comment type="caution">
    <text evidence="3">The sequence shown here is derived from an EMBL/GenBank/DDBJ whole genome shotgun (WGS) entry which is preliminary data.</text>
</comment>
<evidence type="ECO:0000313" key="3">
    <source>
        <dbReference type="EMBL" id="KAF1393516.1"/>
    </source>
</evidence>
<dbReference type="InterPro" id="IPR036179">
    <property type="entry name" value="Ig-like_dom_sf"/>
</dbReference>
<keyword evidence="4" id="KW-1185">Reference proteome</keyword>
<evidence type="ECO:0000256" key="1">
    <source>
        <dbReference type="SAM" id="MobiDB-lite"/>
    </source>
</evidence>
<accession>A0A6A5FDW3</accession>
<feature type="transmembrane region" description="Helical" evidence="2">
    <location>
        <begin position="172"/>
        <end position="194"/>
    </location>
</feature>
<feature type="region of interest" description="Disordered" evidence="1">
    <location>
        <begin position="212"/>
        <end position="517"/>
    </location>
</feature>
<keyword evidence="2" id="KW-0472">Membrane</keyword>
<organism evidence="3 4">
    <name type="scientific">Perca fluviatilis</name>
    <name type="common">European perch</name>
    <dbReference type="NCBI Taxonomy" id="8168"/>
    <lineage>
        <taxon>Eukaryota</taxon>
        <taxon>Metazoa</taxon>
        <taxon>Chordata</taxon>
        <taxon>Craniata</taxon>
        <taxon>Vertebrata</taxon>
        <taxon>Euteleostomi</taxon>
        <taxon>Actinopterygii</taxon>
        <taxon>Neopterygii</taxon>
        <taxon>Teleostei</taxon>
        <taxon>Neoteleostei</taxon>
        <taxon>Acanthomorphata</taxon>
        <taxon>Eupercaria</taxon>
        <taxon>Perciformes</taxon>
        <taxon>Percoidei</taxon>
        <taxon>Percidae</taxon>
        <taxon>Percinae</taxon>
        <taxon>Perca</taxon>
    </lineage>
</organism>
<evidence type="ECO:0000313" key="4">
    <source>
        <dbReference type="Proteomes" id="UP000465112"/>
    </source>
</evidence>